<feature type="domain" description="Flagellar hook-length control protein-like C-terminal" evidence="2">
    <location>
        <begin position="265"/>
        <end position="343"/>
    </location>
</feature>
<dbReference type="Proteomes" id="UP000449004">
    <property type="component" value="Unassembled WGS sequence"/>
</dbReference>
<dbReference type="InterPro" id="IPR052563">
    <property type="entry name" value="FliK"/>
</dbReference>
<dbReference type="Gene3D" id="3.30.750.140">
    <property type="match status" value="1"/>
</dbReference>
<evidence type="ECO:0000313" key="4">
    <source>
        <dbReference type="Proteomes" id="UP000449004"/>
    </source>
</evidence>
<evidence type="ECO:0000259" key="2">
    <source>
        <dbReference type="Pfam" id="PF02120"/>
    </source>
</evidence>
<proteinExistence type="predicted"/>
<gene>
    <name evidence="3" type="ORF">F9K92_01180</name>
</gene>
<feature type="compositionally biased region" description="Low complexity" evidence="1">
    <location>
        <begin position="93"/>
        <end position="110"/>
    </location>
</feature>
<dbReference type="InterPro" id="IPR038610">
    <property type="entry name" value="FliK-like_C_sf"/>
</dbReference>
<protein>
    <submittedName>
        <fullName evidence="3">Flagellar hook-length control protein FliK</fullName>
    </submittedName>
</protein>
<dbReference type="EMBL" id="WELC01000001">
    <property type="protein sequence ID" value="KAB7633223.1"/>
    <property type="molecule type" value="Genomic_DNA"/>
</dbReference>
<keyword evidence="3" id="KW-0969">Cilium</keyword>
<reference evidence="3 4" key="1">
    <citation type="submission" date="2019-10" db="EMBL/GenBank/DDBJ databases">
        <title>Halotolerant bacteria associated to Saharan-endemic halophytes Stipa tenacissima L. and Atriplex halimus L mitigate salt stress and promote growth of tomato plants.</title>
        <authorList>
            <person name="Dif G."/>
        </authorList>
    </citation>
    <scope>NUCLEOTIDE SEQUENCE [LARGE SCALE GENOMIC DNA]</scope>
    <source>
        <strain evidence="3 4">IS26</strain>
    </source>
</reference>
<dbReference type="RefSeq" id="WP_152150830.1">
    <property type="nucleotide sequence ID" value="NZ_WELC01000001.1"/>
</dbReference>
<sequence length="386" mass="38542">MPPALLGGAASAQNAGGSASSPRPDSTQGNDRRDFDALLKPGSEASRNDTPRNAGSSRDAGRNATPTTARQDKDAATRPATPGAKKADDKVATTDATATAPATAEKPAAEPADDTEAAWPPLGLAGLALNGLPVAAPTPVTPVTPVATGAAAGANAALPALATAAPDANATTPALAAAPSTDGSIALPALATDAAPADDAPLLKTFTDALNAATNDGPDAPASPLLHALQGMTEAKPTVASLFTGSPTATPHLGGEDFDDAVGARVGWLADQKIGHAHIKITPNDLGPIEVRLQLDGDKVHATFTSAHADVRHALESSLPRLRDLLGEQGFQLGNADVGHEQNAPDGGRGDGRGGMNGDDGEPALADTTLSPSQLIRQRGLVDAYA</sequence>
<feature type="region of interest" description="Disordered" evidence="1">
    <location>
        <begin position="1"/>
        <end position="119"/>
    </location>
</feature>
<organism evidence="3 4">
    <name type="scientific">Stenotrophomonas rhizophila</name>
    <dbReference type="NCBI Taxonomy" id="216778"/>
    <lineage>
        <taxon>Bacteria</taxon>
        <taxon>Pseudomonadati</taxon>
        <taxon>Pseudomonadota</taxon>
        <taxon>Gammaproteobacteria</taxon>
        <taxon>Lysobacterales</taxon>
        <taxon>Lysobacteraceae</taxon>
        <taxon>Stenotrophomonas</taxon>
    </lineage>
</organism>
<keyword evidence="3" id="KW-0282">Flagellum</keyword>
<evidence type="ECO:0000313" key="3">
    <source>
        <dbReference type="EMBL" id="KAB7633223.1"/>
    </source>
</evidence>
<dbReference type="Pfam" id="PF02120">
    <property type="entry name" value="Flg_hook"/>
    <property type="match status" value="1"/>
</dbReference>
<accession>A0A7V8CHN8</accession>
<dbReference type="CDD" id="cd17470">
    <property type="entry name" value="T3SS_Flik_C"/>
    <property type="match status" value="1"/>
</dbReference>
<comment type="caution">
    <text evidence="3">The sequence shown here is derived from an EMBL/GenBank/DDBJ whole genome shotgun (WGS) entry which is preliminary data.</text>
</comment>
<keyword evidence="3" id="KW-0966">Cell projection</keyword>
<dbReference type="AlphaFoldDB" id="A0A7V8CHN8"/>
<evidence type="ECO:0000256" key="1">
    <source>
        <dbReference type="SAM" id="MobiDB-lite"/>
    </source>
</evidence>
<name>A0A7V8CHN8_9GAMM</name>
<feature type="region of interest" description="Disordered" evidence="1">
    <location>
        <begin position="335"/>
        <end position="371"/>
    </location>
</feature>
<dbReference type="InterPro" id="IPR021136">
    <property type="entry name" value="Flagellar_hook_control-like_C"/>
</dbReference>
<dbReference type="PANTHER" id="PTHR37533:SF2">
    <property type="entry name" value="FLAGELLAR HOOK-LENGTH CONTROL PROTEIN"/>
    <property type="match status" value="1"/>
</dbReference>
<feature type="compositionally biased region" description="Low complexity" evidence="1">
    <location>
        <begin position="1"/>
        <end position="21"/>
    </location>
</feature>
<dbReference type="PANTHER" id="PTHR37533">
    <property type="entry name" value="FLAGELLAR HOOK-LENGTH CONTROL PROTEIN"/>
    <property type="match status" value="1"/>
</dbReference>